<dbReference type="Pfam" id="PF17963">
    <property type="entry name" value="Big_9"/>
    <property type="match status" value="1"/>
</dbReference>
<reference evidence="4" key="1">
    <citation type="submission" date="2020-08" db="EMBL/GenBank/DDBJ databases">
        <title>Genome public.</title>
        <authorList>
            <person name="Liu C."/>
            <person name="Sun Q."/>
        </authorList>
    </citation>
    <scope>NUCLEOTIDE SEQUENCE</scope>
    <source>
        <strain evidence="4">NSJ-51</strain>
    </source>
</reference>
<feature type="chain" id="PRO_5035326636" evidence="2">
    <location>
        <begin position="30"/>
        <end position="438"/>
    </location>
</feature>
<gene>
    <name evidence="4" type="ORF">H8S57_11640</name>
</gene>
<dbReference type="RefSeq" id="WP_186908263.1">
    <property type="nucleotide sequence ID" value="NZ_JACOPP010000017.1"/>
</dbReference>
<keyword evidence="5" id="KW-1185">Reference proteome</keyword>
<feature type="domain" description="SLH" evidence="3">
    <location>
        <begin position="242"/>
        <end position="307"/>
    </location>
</feature>
<organism evidence="4 5">
    <name type="scientific">Lawsonibacter hominis</name>
    <dbReference type="NCBI Taxonomy" id="2763053"/>
    <lineage>
        <taxon>Bacteria</taxon>
        <taxon>Bacillati</taxon>
        <taxon>Bacillota</taxon>
        <taxon>Clostridia</taxon>
        <taxon>Eubacteriales</taxon>
        <taxon>Oscillospiraceae</taxon>
        <taxon>Lawsonibacter</taxon>
    </lineage>
</organism>
<evidence type="ECO:0000313" key="4">
    <source>
        <dbReference type="EMBL" id="MBC5734374.1"/>
    </source>
</evidence>
<evidence type="ECO:0000313" key="5">
    <source>
        <dbReference type="Proteomes" id="UP000661435"/>
    </source>
</evidence>
<accession>A0A8J6MAX2</accession>
<comment type="caution">
    <text evidence="4">The sequence shown here is derived from an EMBL/GenBank/DDBJ whole genome shotgun (WGS) entry which is preliminary data.</text>
</comment>
<dbReference type="Gene3D" id="2.60.40.2810">
    <property type="match status" value="1"/>
</dbReference>
<feature type="signal peptide" evidence="2">
    <location>
        <begin position="1"/>
        <end position="29"/>
    </location>
</feature>
<evidence type="ECO:0000256" key="1">
    <source>
        <dbReference type="ARBA" id="ARBA00022737"/>
    </source>
</evidence>
<dbReference type="Proteomes" id="UP000661435">
    <property type="component" value="Unassembled WGS sequence"/>
</dbReference>
<dbReference type="Pfam" id="PF00395">
    <property type="entry name" value="SLH"/>
    <property type="match status" value="2"/>
</dbReference>
<protein>
    <submittedName>
        <fullName evidence="4">S-layer homology domain-containing protein</fullName>
    </submittedName>
</protein>
<evidence type="ECO:0000256" key="2">
    <source>
        <dbReference type="SAM" id="SignalP"/>
    </source>
</evidence>
<name>A0A8J6MAX2_9FIRM</name>
<evidence type="ECO:0000259" key="3">
    <source>
        <dbReference type="PROSITE" id="PS51272"/>
    </source>
</evidence>
<dbReference type="AlphaFoldDB" id="A0A8J6MAX2"/>
<dbReference type="InterPro" id="IPR001119">
    <property type="entry name" value="SLH_dom"/>
</dbReference>
<sequence>MKHRVLLRRALPAAALAAVLLSASLPASALLFRNEEAAPTVAAFSKNGPVTGAISFTQADFRVEDGKTTLDSIVISSLPDPAAGALTLGGQAVGIGDVVTMNAVDGLRFTPLAAATVSSAAFSFVPIFSDGRQGSGVSVGLYLLAAENSAPIAENLELSTYKNVAITAQFAAVDPEGDLLTFHIVGKPARGAVTLSEDGSGEFVYTPYENKTGKDSFTYVAVDTVGNSSDPATVKIRIAKADTKVTYADLSGHPAHKAAIRLAEEGIFVGERMGAQYFFQPDTPVTRSQFVAMAMECAGAKVLEGVERTGFYDDDAIPTWAKGYVSSALKSGLVQGSRDAQGRVVFNAGDGITRAEAAVLLDRALQVTDVSAPTMDTDAVPTWASQSAANLATCGVLPVNGSSAQALSEVLTRGEAAQMLCAALELMDNRDNGGWLQW</sequence>
<dbReference type="EMBL" id="JACOPP010000017">
    <property type="protein sequence ID" value="MBC5734374.1"/>
    <property type="molecule type" value="Genomic_DNA"/>
</dbReference>
<keyword evidence="1" id="KW-0677">Repeat</keyword>
<feature type="domain" description="SLH" evidence="3">
    <location>
        <begin position="308"/>
        <end position="375"/>
    </location>
</feature>
<dbReference type="PROSITE" id="PS51272">
    <property type="entry name" value="SLH"/>
    <property type="match status" value="2"/>
</dbReference>
<keyword evidence="2" id="KW-0732">Signal</keyword>
<proteinExistence type="predicted"/>